<evidence type="ECO:0000313" key="2">
    <source>
        <dbReference type="Proteomes" id="UP000831796"/>
    </source>
</evidence>
<keyword evidence="2" id="KW-1185">Reference proteome</keyword>
<dbReference type="Proteomes" id="UP000831796">
    <property type="component" value="Chromosome"/>
</dbReference>
<reference evidence="1" key="1">
    <citation type="submission" date="2022-04" db="EMBL/GenBank/DDBJ databases">
        <title>Hymenobacter sp. isolated from the air.</title>
        <authorList>
            <person name="Won M."/>
            <person name="Lee C.-M."/>
            <person name="Woen H.-Y."/>
            <person name="Kwon S.-W."/>
        </authorList>
    </citation>
    <scope>NUCLEOTIDE SEQUENCE</scope>
    <source>
        <strain evidence="1">5116S-3</strain>
    </source>
</reference>
<protein>
    <submittedName>
        <fullName evidence="1">Uncharacterized protein</fullName>
    </submittedName>
</protein>
<evidence type="ECO:0000313" key="1">
    <source>
        <dbReference type="EMBL" id="UOQ71537.1"/>
    </source>
</evidence>
<dbReference type="EMBL" id="CP095046">
    <property type="protein sequence ID" value="UOQ71537.1"/>
    <property type="molecule type" value="Genomic_DNA"/>
</dbReference>
<dbReference type="AlphaFoldDB" id="A0A8T9Q280"/>
<sequence>MPASPALSRPTMYLRSLLVILLGAALVLCGACRKTEPAPAPHFEHAYSFRTILGVEPAQAAQLVRPAAELQGTAQQTGTTLALTIKAGESEELVLSIPREQLAAGLSGTYALRDPAYGANGPVTVHYTYVASAGGNRQPHTYTNGLSAANPSSGSVVITQYDARHGLLSGTYHVDFAFVPSPLSLTPTAATTWQLALDGRFENVKLL</sequence>
<dbReference type="RefSeq" id="WP_244674944.1">
    <property type="nucleotide sequence ID" value="NZ_CP095046.1"/>
</dbReference>
<organism evidence="1 2">
    <name type="scientific">Hymenobacter cellulosilyticus</name>
    <dbReference type="NCBI Taxonomy" id="2932248"/>
    <lineage>
        <taxon>Bacteria</taxon>
        <taxon>Pseudomonadati</taxon>
        <taxon>Bacteroidota</taxon>
        <taxon>Cytophagia</taxon>
        <taxon>Cytophagales</taxon>
        <taxon>Hymenobacteraceae</taxon>
        <taxon>Hymenobacter</taxon>
    </lineage>
</organism>
<gene>
    <name evidence="1" type="ORF">MUN79_23440</name>
</gene>
<name>A0A8T9Q280_9BACT</name>
<accession>A0A8T9Q280</accession>
<proteinExistence type="predicted"/>
<dbReference type="KEGG" id="hcu:MUN79_23440"/>